<evidence type="ECO:0000256" key="1">
    <source>
        <dbReference type="SAM" id="SignalP"/>
    </source>
</evidence>
<comment type="caution">
    <text evidence="2">The sequence shown here is derived from an EMBL/GenBank/DDBJ whole genome shotgun (WGS) entry which is preliminary data.</text>
</comment>
<sequence>MSTARARAVLPALALLLLPLTACSDDPPPPTYSGTGYDDVATLMQRTLHKRARGLRTHDVARFRRALDRSDAGLAEEQQTYFDNLAQLPVGELSYEVAADTITPVEGGQDYWAEVVLSLGLDGYDAAPARTRDRFLFTPSPDGRRLVITSTTDHAWESTHPGNVQPWDLGPVHVEQAFGVLGIFDDTTVARADAVLDAAGSGRSDVRSVIGAAADGSSRGVVVYSLRDPAFLRGLADQTVGDPDRADGLTIAVPVDATDAEQGVASYRVFLSPRVLDQPAGVLGRLVRHELTHATLGARGQGAPLWLSEGFAEYVSVQAMAPTRRRLPARALDLAASVTRLPGPAEFAGPDAEAWYAVSWWVCEYVANVYGTPMLLLLLDRLAAGADQQQVLPDVLGVTPAQLAQRGVGLMQRTYSGQETS</sequence>
<gene>
    <name evidence="2" type="ORF">FHP29_06280</name>
</gene>
<evidence type="ECO:0000313" key="3">
    <source>
        <dbReference type="Proteomes" id="UP000313231"/>
    </source>
</evidence>
<dbReference type="Proteomes" id="UP000313231">
    <property type="component" value="Unassembled WGS sequence"/>
</dbReference>
<reference evidence="2 3" key="1">
    <citation type="journal article" date="2016" name="Int. J. Syst. Evol. Microbiol.">
        <title>Nocardioides albidus sp. nov., an actinobacterium isolated from garden soil.</title>
        <authorList>
            <person name="Singh H."/>
            <person name="Du J."/>
            <person name="Trinh H."/>
            <person name="Won K."/>
            <person name="Yang J.E."/>
            <person name="Yin C."/>
            <person name="Kook M."/>
            <person name="Yi T.H."/>
        </authorList>
    </citation>
    <scope>NUCLEOTIDE SEQUENCE [LARGE SCALE GENOMIC DNA]</scope>
    <source>
        <strain evidence="2 3">CCTCC AB 2015297</strain>
    </source>
</reference>
<organism evidence="2 3">
    <name type="scientific">Nocardioides albidus</name>
    <dbReference type="NCBI Taxonomy" id="1517589"/>
    <lineage>
        <taxon>Bacteria</taxon>
        <taxon>Bacillati</taxon>
        <taxon>Actinomycetota</taxon>
        <taxon>Actinomycetes</taxon>
        <taxon>Propionibacteriales</taxon>
        <taxon>Nocardioidaceae</taxon>
        <taxon>Nocardioides</taxon>
    </lineage>
</organism>
<accession>A0A5C4W6U2</accession>
<protein>
    <submittedName>
        <fullName evidence="2">Uncharacterized protein</fullName>
    </submittedName>
</protein>
<dbReference type="AlphaFoldDB" id="A0A5C4W6U2"/>
<keyword evidence="1" id="KW-0732">Signal</keyword>
<dbReference type="EMBL" id="VDMP01000019">
    <property type="protein sequence ID" value="TNM43296.1"/>
    <property type="molecule type" value="Genomic_DNA"/>
</dbReference>
<dbReference type="RefSeq" id="WP_139622003.1">
    <property type="nucleotide sequence ID" value="NZ_VDMP01000019.1"/>
</dbReference>
<feature type="chain" id="PRO_5022723784" evidence="1">
    <location>
        <begin position="25"/>
        <end position="421"/>
    </location>
</feature>
<name>A0A5C4W6U2_9ACTN</name>
<proteinExistence type="predicted"/>
<evidence type="ECO:0000313" key="2">
    <source>
        <dbReference type="EMBL" id="TNM43296.1"/>
    </source>
</evidence>
<dbReference type="OrthoDB" id="5242307at2"/>
<feature type="signal peptide" evidence="1">
    <location>
        <begin position="1"/>
        <end position="24"/>
    </location>
</feature>
<keyword evidence="3" id="KW-1185">Reference proteome</keyword>